<dbReference type="Gene3D" id="3.30.565.10">
    <property type="entry name" value="Histidine kinase-like ATPase, C-terminal domain"/>
    <property type="match status" value="1"/>
</dbReference>
<organism evidence="3 4">
    <name type="scientific">Streptacidiphilus monticola</name>
    <dbReference type="NCBI Taxonomy" id="2161674"/>
    <lineage>
        <taxon>Bacteria</taxon>
        <taxon>Bacillati</taxon>
        <taxon>Actinomycetota</taxon>
        <taxon>Actinomycetes</taxon>
        <taxon>Kitasatosporales</taxon>
        <taxon>Streptomycetaceae</taxon>
        <taxon>Streptacidiphilus</taxon>
    </lineage>
</organism>
<accession>A0ABW1GBD1</accession>
<dbReference type="PANTHER" id="PTHR35526:SF3">
    <property type="entry name" value="ANTI-SIGMA-F FACTOR RSBW"/>
    <property type="match status" value="1"/>
</dbReference>
<dbReference type="InterPro" id="IPR050267">
    <property type="entry name" value="Anti-sigma-factor_SerPK"/>
</dbReference>
<keyword evidence="4" id="KW-1185">Reference proteome</keyword>
<dbReference type="GO" id="GO:0005524">
    <property type="term" value="F:ATP binding"/>
    <property type="evidence" value="ECO:0007669"/>
    <property type="project" value="UniProtKB-KW"/>
</dbReference>
<comment type="caution">
    <text evidence="3">The sequence shown here is derived from an EMBL/GenBank/DDBJ whole genome shotgun (WGS) entry which is preliminary data.</text>
</comment>
<dbReference type="Pfam" id="PF13581">
    <property type="entry name" value="HATPase_c_2"/>
    <property type="match status" value="1"/>
</dbReference>
<evidence type="ECO:0000313" key="4">
    <source>
        <dbReference type="Proteomes" id="UP001596174"/>
    </source>
</evidence>
<feature type="domain" description="Histidine kinase/HSP90-like ATPase" evidence="2">
    <location>
        <begin position="21"/>
        <end position="128"/>
    </location>
</feature>
<dbReference type="PANTHER" id="PTHR35526">
    <property type="entry name" value="ANTI-SIGMA-F FACTOR RSBW-RELATED"/>
    <property type="match status" value="1"/>
</dbReference>
<dbReference type="Proteomes" id="UP001596174">
    <property type="component" value="Unassembled WGS sequence"/>
</dbReference>
<keyword evidence="3" id="KW-0547">Nucleotide-binding</keyword>
<dbReference type="SUPFAM" id="SSF55874">
    <property type="entry name" value="ATPase domain of HSP90 chaperone/DNA topoisomerase II/histidine kinase"/>
    <property type="match status" value="1"/>
</dbReference>
<sequence>MSQARLRAVGWARSLPLSCDTKTARDWARERLRSLDWTADAPQTVEAVLLTVSELVTNAHFHAHSSAQLVLTWDRRCLHVAVHDSSPQLPRRRPPDEDSTGGRGLVLVDALADSWEAHACPYGKTVVACFRPPAAASVREKRAS</sequence>
<keyword evidence="1" id="KW-0418">Kinase</keyword>
<keyword evidence="3" id="KW-0067">ATP-binding</keyword>
<keyword evidence="1" id="KW-0723">Serine/threonine-protein kinase</keyword>
<evidence type="ECO:0000259" key="2">
    <source>
        <dbReference type="Pfam" id="PF13581"/>
    </source>
</evidence>
<reference evidence="4" key="1">
    <citation type="journal article" date="2019" name="Int. J. Syst. Evol. Microbiol.">
        <title>The Global Catalogue of Microorganisms (GCM) 10K type strain sequencing project: providing services to taxonomists for standard genome sequencing and annotation.</title>
        <authorList>
            <consortium name="The Broad Institute Genomics Platform"/>
            <consortium name="The Broad Institute Genome Sequencing Center for Infectious Disease"/>
            <person name="Wu L."/>
            <person name="Ma J."/>
        </authorList>
    </citation>
    <scope>NUCLEOTIDE SEQUENCE [LARGE SCALE GENOMIC DNA]</scope>
    <source>
        <strain evidence="4">JCM 4816</strain>
    </source>
</reference>
<dbReference type="CDD" id="cd16936">
    <property type="entry name" value="HATPase_RsbW-like"/>
    <property type="match status" value="1"/>
</dbReference>
<name>A0ABW1GBD1_9ACTN</name>
<proteinExistence type="predicted"/>
<evidence type="ECO:0000256" key="1">
    <source>
        <dbReference type="ARBA" id="ARBA00022527"/>
    </source>
</evidence>
<evidence type="ECO:0000313" key="3">
    <source>
        <dbReference type="EMBL" id="MFC5911553.1"/>
    </source>
</evidence>
<dbReference type="RefSeq" id="WP_380590723.1">
    <property type="nucleotide sequence ID" value="NZ_JBHSQJ010000176.1"/>
</dbReference>
<dbReference type="EMBL" id="JBHSQJ010000176">
    <property type="protein sequence ID" value="MFC5911553.1"/>
    <property type="molecule type" value="Genomic_DNA"/>
</dbReference>
<dbReference type="InterPro" id="IPR003594">
    <property type="entry name" value="HATPase_dom"/>
</dbReference>
<gene>
    <name evidence="3" type="ORF">ACFP3V_30650</name>
</gene>
<keyword evidence="1" id="KW-0808">Transferase</keyword>
<dbReference type="InterPro" id="IPR036890">
    <property type="entry name" value="HATPase_C_sf"/>
</dbReference>
<protein>
    <submittedName>
        <fullName evidence="3">ATP-binding protein</fullName>
    </submittedName>
</protein>